<comment type="subcellular location">
    <subcellularLocation>
        <location evidence="1">Membrane</location>
        <topology evidence="1">Multi-pass membrane protein</topology>
    </subcellularLocation>
</comment>
<evidence type="ECO:0000256" key="2">
    <source>
        <dbReference type="ARBA" id="ARBA00022448"/>
    </source>
</evidence>
<accession>A0A3N4IUD5</accession>
<feature type="transmembrane region" description="Helical" evidence="7">
    <location>
        <begin position="447"/>
        <end position="468"/>
    </location>
</feature>
<feature type="domain" description="Major facilitator superfamily (MFS) profile" evidence="8">
    <location>
        <begin position="56"/>
        <end position="476"/>
    </location>
</feature>
<organism evidence="9 10">
    <name type="scientific">Ascobolus immersus RN42</name>
    <dbReference type="NCBI Taxonomy" id="1160509"/>
    <lineage>
        <taxon>Eukaryota</taxon>
        <taxon>Fungi</taxon>
        <taxon>Dikarya</taxon>
        <taxon>Ascomycota</taxon>
        <taxon>Pezizomycotina</taxon>
        <taxon>Pezizomycetes</taxon>
        <taxon>Pezizales</taxon>
        <taxon>Ascobolaceae</taxon>
        <taxon>Ascobolus</taxon>
    </lineage>
</organism>
<feature type="transmembrane region" description="Helical" evidence="7">
    <location>
        <begin position="147"/>
        <end position="170"/>
    </location>
</feature>
<feature type="transmembrane region" description="Helical" evidence="7">
    <location>
        <begin position="381"/>
        <end position="404"/>
    </location>
</feature>
<feature type="region of interest" description="Disordered" evidence="6">
    <location>
        <begin position="17"/>
        <end position="40"/>
    </location>
</feature>
<proteinExistence type="predicted"/>
<sequence length="501" mass="56451">MTLGLLGVEDENTHAAYQKPDSVSPSESMKTPSHVKDGSSSGIDKKALLRRIDLHVLPILVVIYLFAFLDRVNIGNASVFGMATELKLVGNQYNVALCIFFIPYIVFEIPSNLVLKKFPPHIFLSFCIFMFGAITVAQGFVKNYTHLLVTRFLLGFFETGIFPGAFYLLSMWYPRHASQKRFTFFFLSTALAGAFGGLLAYGIGNIEARGLSPWRWIFILEGIMTCVVGVVSYWACPDFPEDVKWVNDEEREFIRKRLAKDVGEAQKDEKIRLRDLSVIFTDYKFMSAALLYCFMLVPMYSFAYFTPTIINGWGIKPIETQLRTVPIWFFAWLVAMAAAYLSDRRQQRFYFVLGPVIVGIVGFIILLALPDAQNPKSYTGVKYFALFVLQAGIFSATPIVVCWFTTNLRTHKQRAIGSAFQIAFGNLGGILATFIFQKHHAPAYRLGYSICTGALGLAIVTAIALWIGMGWENKKFDKAEQESVGGEQGADEQKKKFRYIR</sequence>
<dbReference type="InterPro" id="IPR011701">
    <property type="entry name" value="MFS"/>
</dbReference>
<dbReference type="InterPro" id="IPR020846">
    <property type="entry name" value="MFS_dom"/>
</dbReference>
<dbReference type="FunFam" id="1.20.1250.20:FF:000034">
    <property type="entry name" value="MFS general substrate transporter"/>
    <property type="match status" value="1"/>
</dbReference>
<evidence type="ECO:0000256" key="5">
    <source>
        <dbReference type="ARBA" id="ARBA00023136"/>
    </source>
</evidence>
<keyword evidence="2" id="KW-0813">Transport</keyword>
<evidence type="ECO:0000313" key="9">
    <source>
        <dbReference type="EMBL" id="RPA87820.1"/>
    </source>
</evidence>
<dbReference type="Gene3D" id="1.20.1250.20">
    <property type="entry name" value="MFS general substrate transporter like domains"/>
    <property type="match status" value="2"/>
</dbReference>
<dbReference type="Pfam" id="PF07690">
    <property type="entry name" value="MFS_1"/>
    <property type="match status" value="1"/>
</dbReference>
<reference evidence="9 10" key="1">
    <citation type="journal article" date="2018" name="Nat. Ecol. Evol.">
        <title>Pezizomycetes genomes reveal the molecular basis of ectomycorrhizal truffle lifestyle.</title>
        <authorList>
            <person name="Murat C."/>
            <person name="Payen T."/>
            <person name="Noel B."/>
            <person name="Kuo A."/>
            <person name="Morin E."/>
            <person name="Chen J."/>
            <person name="Kohler A."/>
            <person name="Krizsan K."/>
            <person name="Balestrini R."/>
            <person name="Da Silva C."/>
            <person name="Montanini B."/>
            <person name="Hainaut M."/>
            <person name="Levati E."/>
            <person name="Barry K.W."/>
            <person name="Belfiori B."/>
            <person name="Cichocki N."/>
            <person name="Clum A."/>
            <person name="Dockter R.B."/>
            <person name="Fauchery L."/>
            <person name="Guy J."/>
            <person name="Iotti M."/>
            <person name="Le Tacon F."/>
            <person name="Lindquist E.A."/>
            <person name="Lipzen A."/>
            <person name="Malagnac F."/>
            <person name="Mello A."/>
            <person name="Molinier V."/>
            <person name="Miyauchi S."/>
            <person name="Poulain J."/>
            <person name="Riccioni C."/>
            <person name="Rubini A."/>
            <person name="Sitrit Y."/>
            <person name="Splivallo R."/>
            <person name="Traeger S."/>
            <person name="Wang M."/>
            <person name="Zifcakova L."/>
            <person name="Wipf D."/>
            <person name="Zambonelli A."/>
            <person name="Paolocci F."/>
            <person name="Nowrousian M."/>
            <person name="Ottonello S."/>
            <person name="Baldrian P."/>
            <person name="Spatafora J.W."/>
            <person name="Henrissat B."/>
            <person name="Nagy L.G."/>
            <person name="Aury J.M."/>
            <person name="Wincker P."/>
            <person name="Grigoriev I.V."/>
            <person name="Bonfante P."/>
            <person name="Martin F.M."/>
        </authorList>
    </citation>
    <scope>NUCLEOTIDE SEQUENCE [LARGE SCALE GENOMIC DNA]</scope>
    <source>
        <strain evidence="9 10">RN42</strain>
    </source>
</reference>
<evidence type="ECO:0000256" key="7">
    <source>
        <dbReference type="SAM" id="Phobius"/>
    </source>
</evidence>
<evidence type="ECO:0000256" key="1">
    <source>
        <dbReference type="ARBA" id="ARBA00004141"/>
    </source>
</evidence>
<feature type="transmembrane region" description="Helical" evidence="7">
    <location>
        <begin position="325"/>
        <end position="342"/>
    </location>
</feature>
<feature type="transmembrane region" description="Helical" evidence="7">
    <location>
        <begin position="416"/>
        <end position="435"/>
    </location>
</feature>
<feature type="transmembrane region" description="Helical" evidence="7">
    <location>
        <begin position="216"/>
        <end position="236"/>
    </location>
</feature>
<keyword evidence="3 7" id="KW-0812">Transmembrane</keyword>
<feature type="transmembrane region" description="Helical" evidence="7">
    <location>
        <begin position="54"/>
        <end position="74"/>
    </location>
</feature>
<dbReference type="FunFam" id="1.20.1250.20:FF:000013">
    <property type="entry name" value="MFS general substrate transporter"/>
    <property type="match status" value="1"/>
</dbReference>
<feature type="transmembrane region" description="Helical" evidence="7">
    <location>
        <begin position="94"/>
        <end position="115"/>
    </location>
</feature>
<dbReference type="AlphaFoldDB" id="A0A3N4IUD5"/>
<dbReference type="PROSITE" id="PS50850">
    <property type="entry name" value="MFS"/>
    <property type="match status" value="1"/>
</dbReference>
<dbReference type="SUPFAM" id="SSF103473">
    <property type="entry name" value="MFS general substrate transporter"/>
    <property type="match status" value="1"/>
</dbReference>
<evidence type="ECO:0000256" key="3">
    <source>
        <dbReference type="ARBA" id="ARBA00022692"/>
    </source>
</evidence>
<feature type="compositionally biased region" description="Polar residues" evidence="6">
    <location>
        <begin position="21"/>
        <end position="31"/>
    </location>
</feature>
<keyword evidence="5 7" id="KW-0472">Membrane</keyword>
<evidence type="ECO:0000256" key="4">
    <source>
        <dbReference type="ARBA" id="ARBA00022989"/>
    </source>
</evidence>
<dbReference type="PANTHER" id="PTHR43791:SF46">
    <property type="entry name" value="MAJOR FACILITATOR SUPERFAMILY (MFS) PROFILE DOMAIN-CONTAINING PROTEIN-RELATED"/>
    <property type="match status" value="1"/>
</dbReference>
<keyword evidence="10" id="KW-1185">Reference proteome</keyword>
<feature type="transmembrane region" description="Helical" evidence="7">
    <location>
        <begin position="182"/>
        <end position="204"/>
    </location>
</feature>
<gene>
    <name evidence="9" type="ORF">BJ508DRAFT_64721</name>
</gene>
<protein>
    <submittedName>
        <fullName evidence="9">MFS transporter</fullName>
    </submittedName>
</protein>
<dbReference type="EMBL" id="ML119646">
    <property type="protein sequence ID" value="RPA87820.1"/>
    <property type="molecule type" value="Genomic_DNA"/>
</dbReference>
<dbReference type="STRING" id="1160509.A0A3N4IUD5"/>
<dbReference type="GO" id="GO:0022857">
    <property type="term" value="F:transmembrane transporter activity"/>
    <property type="evidence" value="ECO:0007669"/>
    <property type="project" value="InterPro"/>
</dbReference>
<dbReference type="OrthoDB" id="2985014at2759"/>
<dbReference type="GO" id="GO:0005886">
    <property type="term" value="C:plasma membrane"/>
    <property type="evidence" value="ECO:0007669"/>
    <property type="project" value="TreeGrafter"/>
</dbReference>
<dbReference type="InterPro" id="IPR036259">
    <property type="entry name" value="MFS_trans_sf"/>
</dbReference>
<feature type="transmembrane region" description="Helical" evidence="7">
    <location>
        <begin position="285"/>
        <end position="305"/>
    </location>
</feature>
<feature type="region of interest" description="Disordered" evidence="6">
    <location>
        <begin position="481"/>
        <end position="501"/>
    </location>
</feature>
<feature type="transmembrane region" description="Helical" evidence="7">
    <location>
        <begin position="349"/>
        <end position="369"/>
    </location>
</feature>
<dbReference type="Proteomes" id="UP000275078">
    <property type="component" value="Unassembled WGS sequence"/>
</dbReference>
<name>A0A3N4IUD5_ASCIM</name>
<feature type="transmembrane region" description="Helical" evidence="7">
    <location>
        <begin position="122"/>
        <end position="141"/>
    </location>
</feature>
<evidence type="ECO:0000313" key="10">
    <source>
        <dbReference type="Proteomes" id="UP000275078"/>
    </source>
</evidence>
<dbReference type="PANTHER" id="PTHR43791">
    <property type="entry name" value="PERMEASE-RELATED"/>
    <property type="match status" value="1"/>
</dbReference>
<evidence type="ECO:0000256" key="6">
    <source>
        <dbReference type="SAM" id="MobiDB-lite"/>
    </source>
</evidence>
<evidence type="ECO:0000259" key="8">
    <source>
        <dbReference type="PROSITE" id="PS50850"/>
    </source>
</evidence>
<keyword evidence="4 7" id="KW-1133">Transmembrane helix</keyword>